<reference evidence="1" key="1">
    <citation type="submission" date="2014-09" db="EMBL/GenBank/DDBJ databases">
        <title>Genome sequence of the luminous mushroom Mycena chlorophos for searching fungal bioluminescence genes.</title>
        <authorList>
            <person name="Tanaka Y."/>
            <person name="Kasuga D."/>
            <person name="Oba Y."/>
            <person name="Hase S."/>
            <person name="Sato K."/>
            <person name="Oba Y."/>
            <person name="Sakakibara Y."/>
        </authorList>
    </citation>
    <scope>NUCLEOTIDE SEQUENCE</scope>
</reference>
<protein>
    <submittedName>
        <fullName evidence="1">Uncharacterized protein</fullName>
    </submittedName>
</protein>
<feature type="non-terminal residue" evidence="1">
    <location>
        <position position="1"/>
    </location>
</feature>
<gene>
    <name evidence="1" type="ORF">MCHLO_00273</name>
</gene>
<dbReference type="EMBL" id="DF838077">
    <property type="protein sequence ID" value="GAT42561.1"/>
    <property type="molecule type" value="Genomic_DNA"/>
</dbReference>
<keyword evidence="2" id="KW-1185">Reference proteome</keyword>
<dbReference type="Proteomes" id="UP000815677">
    <property type="component" value="Unassembled WGS sequence"/>
</dbReference>
<name>A0ABQ0KUH7_MYCCL</name>
<sequence>SEEEGTMGMRLNDGTTAEECAFKIKVHVWRRPQIADYMEWTDSARPLVANIQAPAHRRVRFTPGEPSETPAVHGLPRALYNEGWLADEKKWNEDFEELELEVSKEIFQWMELTAATFGLKTRPNVVEQPTYYV</sequence>
<organism evidence="1 2">
    <name type="scientific">Mycena chlorophos</name>
    <name type="common">Agaric fungus</name>
    <name type="synonym">Agaricus chlorophos</name>
    <dbReference type="NCBI Taxonomy" id="658473"/>
    <lineage>
        <taxon>Eukaryota</taxon>
        <taxon>Fungi</taxon>
        <taxon>Dikarya</taxon>
        <taxon>Basidiomycota</taxon>
        <taxon>Agaricomycotina</taxon>
        <taxon>Agaricomycetes</taxon>
        <taxon>Agaricomycetidae</taxon>
        <taxon>Agaricales</taxon>
        <taxon>Marasmiineae</taxon>
        <taxon>Mycenaceae</taxon>
        <taxon>Mycena</taxon>
    </lineage>
</organism>
<evidence type="ECO:0000313" key="2">
    <source>
        <dbReference type="Proteomes" id="UP000815677"/>
    </source>
</evidence>
<evidence type="ECO:0000313" key="1">
    <source>
        <dbReference type="EMBL" id="GAT42561.1"/>
    </source>
</evidence>
<accession>A0ABQ0KUH7</accession>
<proteinExistence type="predicted"/>